<evidence type="ECO:0000259" key="1">
    <source>
        <dbReference type="Pfam" id="PF08915"/>
    </source>
</evidence>
<accession>A0A2T2WZF6</accession>
<dbReference type="InterPro" id="IPR015011">
    <property type="entry name" value="Threonyl-tRNA_syn_edit_dom_arc"/>
</dbReference>
<evidence type="ECO:0000313" key="2">
    <source>
        <dbReference type="EMBL" id="PSR27628.1"/>
    </source>
</evidence>
<name>A0A2T2WZF6_SULTH</name>
<feature type="domain" description="Threonyl-tRNA synthetase editing" evidence="1">
    <location>
        <begin position="32"/>
        <end position="154"/>
    </location>
</feature>
<dbReference type="InterPro" id="IPR023509">
    <property type="entry name" value="DTD-like_sf"/>
</dbReference>
<protein>
    <recommendedName>
        <fullName evidence="1">Threonyl-tRNA synthetase editing domain-containing protein</fullName>
    </recommendedName>
</protein>
<proteinExistence type="predicted"/>
<organism evidence="2 3">
    <name type="scientific">Sulfobacillus thermosulfidooxidans</name>
    <dbReference type="NCBI Taxonomy" id="28034"/>
    <lineage>
        <taxon>Bacteria</taxon>
        <taxon>Bacillati</taxon>
        <taxon>Bacillota</taxon>
        <taxon>Clostridia</taxon>
        <taxon>Eubacteriales</taxon>
        <taxon>Clostridiales Family XVII. Incertae Sedis</taxon>
        <taxon>Sulfobacillus</taxon>
    </lineage>
</organism>
<gene>
    <name evidence="2" type="ORF">C7B47_07220</name>
</gene>
<dbReference type="Proteomes" id="UP000242705">
    <property type="component" value="Unassembled WGS sequence"/>
</dbReference>
<evidence type="ECO:0000313" key="3">
    <source>
        <dbReference type="Proteomes" id="UP000242705"/>
    </source>
</evidence>
<comment type="caution">
    <text evidence="2">The sequence shown here is derived from an EMBL/GenBank/DDBJ whole genome shotgun (WGS) entry which is preliminary data.</text>
</comment>
<dbReference type="EMBL" id="PXYX01000011">
    <property type="protein sequence ID" value="PSR27628.1"/>
    <property type="molecule type" value="Genomic_DNA"/>
</dbReference>
<dbReference type="GO" id="GO:0005524">
    <property type="term" value="F:ATP binding"/>
    <property type="evidence" value="ECO:0007669"/>
    <property type="project" value="InterPro"/>
</dbReference>
<dbReference type="GO" id="GO:0005737">
    <property type="term" value="C:cytoplasm"/>
    <property type="evidence" value="ECO:0007669"/>
    <property type="project" value="InterPro"/>
</dbReference>
<dbReference type="GO" id="GO:0004829">
    <property type="term" value="F:threonine-tRNA ligase activity"/>
    <property type="evidence" value="ECO:0007669"/>
    <property type="project" value="InterPro"/>
</dbReference>
<dbReference type="Gene3D" id="3.50.80.10">
    <property type="entry name" value="D-tyrosyl-tRNA(Tyr) deacylase"/>
    <property type="match status" value="1"/>
</dbReference>
<dbReference type="GO" id="GO:0008270">
    <property type="term" value="F:zinc ion binding"/>
    <property type="evidence" value="ECO:0007669"/>
    <property type="project" value="InterPro"/>
</dbReference>
<reference evidence="2 3" key="1">
    <citation type="journal article" date="2014" name="BMC Genomics">
        <title>Comparison of environmental and isolate Sulfobacillus genomes reveals diverse carbon, sulfur, nitrogen, and hydrogen metabolisms.</title>
        <authorList>
            <person name="Justice N.B."/>
            <person name="Norman A."/>
            <person name="Brown C.T."/>
            <person name="Singh A."/>
            <person name="Thomas B.C."/>
            <person name="Banfield J.F."/>
        </authorList>
    </citation>
    <scope>NUCLEOTIDE SEQUENCE [LARGE SCALE GENOMIC DNA]</scope>
    <source>
        <strain evidence="2">AMDSBA5</strain>
    </source>
</reference>
<dbReference type="AlphaFoldDB" id="A0A2T2WZF6"/>
<dbReference type="Pfam" id="PF08915">
    <property type="entry name" value="tRNA-Thr_ED"/>
    <property type="match status" value="1"/>
</dbReference>
<sequence>MSCVLSSCFSIIPKRRNKIWGIVADKENVTVKALYFYTQAFSALPALPAIRSASEKPRAISVKDATVIYLALEQGDTDQSVSGCLLDFIRERRRNGLPVVIHSFNHLSDCPMPLNPAKKLYERLPQQLVATGIEHILSTTFGWIYEISMTDVGERGSKGRILCAQIAERPSR</sequence>